<reference evidence="2 3" key="1">
    <citation type="submission" date="2016-10" db="EMBL/GenBank/DDBJ databases">
        <authorList>
            <person name="Varghese N."/>
            <person name="Submissions S."/>
        </authorList>
    </citation>
    <scope>NUCLEOTIDE SEQUENCE [LARGE SCALE GENOMIC DNA]</scope>
    <source>
        <strain evidence="2 3">CGMCC 1.6859</strain>
    </source>
</reference>
<protein>
    <recommendedName>
        <fullName evidence="4">Polymer-forming cytoskeletal protein</fullName>
    </recommendedName>
</protein>
<accession>A0ABY0LXZ9</accession>
<gene>
    <name evidence="2" type="ORF">SAMN02927916_3344</name>
</gene>
<dbReference type="EMBL" id="FMVC01000005">
    <property type="protein sequence ID" value="SCY77982.1"/>
    <property type="molecule type" value="Genomic_DNA"/>
</dbReference>
<keyword evidence="3" id="KW-1185">Reference proteome</keyword>
<comment type="caution">
    <text evidence="2">The sequence shown here is derived from an EMBL/GenBank/DDBJ whole genome shotgun (WGS) entry which is preliminary data.</text>
</comment>
<keyword evidence="1" id="KW-0812">Transmembrane</keyword>
<sequence length="429" mass="48135">MKLKLKIKSGALQFTVFIAVLIALLLAGLVLYAYTFIYMKEQSKGAIENIQIADIGIQSLLEQKELNIDTAKIDFLKKENQIIKTHLSQWGVFQKGITITQYRKKRFIKTAIIGSLLTADKSPTLYLQETHNGLSVVGNTKIKGTAYLPSQGVNSGYIAGNSYYGSQLIYGKIEKSTSELPKLEKTFLDAVNFYLKEYKIEHQESYINLGSSIKITNSFKNETKGFYSENPITIENKMLSGNIIIKSEISIKIKKTALLKDLILIAPIIEIEDETIGCFQAIASRKIVVGKKCNLSYPSALMLFQDNKNSITENANYSSTPDNQIFIDTGSNIRGSVIYLQTKEKSDFLTQLILEKDSKIKGQVYCNGNFDIRGTVSGSVYTKQFTANQAGSIFVNHIYNATIENENIPEIYGSIIFEQEPKTVLKWLY</sequence>
<name>A0ABY0LXZ9_9FLAO</name>
<dbReference type="Proteomes" id="UP000199307">
    <property type="component" value="Unassembled WGS sequence"/>
</dbReference>
<dbReference type="RefSeq" id="WP_091134149.1">
    <property type="nucleotide sequence ID" value="NZ_FMVC01000005.1"/>
</dbReference>
<evidence type="ECO:0000313" key="2">
    <source>
        <dbReference type="EMBL" id="SCY77982.1"/>
    </source>
</evidence>
<evidence type="ECO:0008006" key="4">
    <source>
        <dbReference type="Google" id="ProtNLM"/>
    </source>
</evidence>
<proteinExistence type="predicted"/>
<organism evidence="2 3">
    <name type="scientific">Flavobacterium anhuiense</name>
    <dbReference type="NCBI Taxonomy" id="459526"/>
    <lineage>
        <taxon>Bacteria</taxon>
        <taxon>Pseudomonadati</taxon>
        <taxon>Bacteroidota</taxon>
        <taxon>Flavobacteriia</taxon>
        <taxon>Flavobacteriales</taxon>
        <taxon>Flavobacteriaceae</taxon>
        <taxon>Flavobacterium</taxon>
    </lineage>
</organism>
<feature type="transmembrane region" description="Helical" evidence="1">
    <location>
        <begin position="12"/>
        <end position="34"/>
    </location>
</feature>
<evidence type="ECO:0000313" key="3">
    <source>
        <dbReference type="Proteomes" id="UP000199307"/>
    </source>
</evidence>
<keyword evidence="1" id="KW-0472">Membrane</keyword>
<keyword evidence="1" id="KW-1133">Transmembrane helix</keyword>
<evidence type="ECO:0000256" key="1">
    <source>
        <dbReference type="SAM" id="Phobius"/>
    </source>
</evidence>